<feature type="compositionally biased region" description="Polar residues" evidence="1">
    <location>
        <begin position="323"/>
        <end position="333"/>
    </location>
</feature>
<evidence type="ECO:0000256" key="1">
    <source>
        <dbReference type="SAM" id="MobiDB-lite"/>
    </source>
</evidence>
<comment type="caution">
    <text evidence="2">The sequence shown here is derived from an EMBL/GenBank/DDBJ whole genome shotgun (WGS) entry which is preliminary data.</text>
</comment>
<reference evidence="2" key="1">
    <citation type="journal article" date="2019" name="Sci. Rep.">
        <title>Draft genome of Tanacetum cinerariifolium, the natural source of mosquito coil.</title>
        <authorList>
            <person name="Yamashiro T."/>
            <person name="Shiraishi A."/>
            <person name="Satake H."/>
            <person name="Nakayama K."/>
        </authorList>
    </citation>
    <scope>NUCLEOTIDE SEQUENCE</scope>
</reference>
<accession>A0A6L2MN89</accession>
<sequence>MMMALDTNQTTIASAGGKLRQRSIPTNEEHQHVPRQRASVSTPMVTSRVLEEEIASPVELAKAYMASRPYKVAPVELAKAYIGSGLIRLEKGDLPRLLSYPPNEAPLKLPAEPLHKKRAFRTSVPGSDSALAADILATSTLLGVSRTPAVVEPPQKKSFMDPHPPLLIMKRLRFSNDQKSAKLTESGRDQQPTNIFGKSKSKDGKGNDQKAANVCGNLDAPASTAPTNGIFSFGTTTGSLFNLSSPHVSSTSIASTDTTTTVISTTITPTPAAILSTSTPTLVIPSSVPAPDFSFWSAPSTTPTILKAETRNTSVRNDKDLKSNSPYASTPISTTTTTTTESGLFSFSSPVVTSTTNNQSHALFFNVSNGYQANTQASVAVTPFMPFLFGSRTNSIPSSTSRTSLFSSPASTSSSFSISSITASNSTSGPATSIFWSTWDPKRAYGFGTTYNDHTSMESMEEDSMQTLKPVFDMSVDSMVAEDTHVHRTDMSVDHMVAKDTHVHGTDMSVDGTVAKDTHVHGTDMSVDSLVAEDTHVHGTGATLNNYDHTHMDMMVEDCMQTPNGETSVASPLFSFDSGTQPPFSSLALHLDRWPAWSAKSNW</sequence>
<organism evidence="2">
    <name type="scientific">Tanacetum cinerariifolium</name>
    <name type="common">Dalmatian daisy</name>
    <name type="synonym">Chrysanthemum cinerariifolium</name>
    <dbReference type="NCBI Taxonomy" id="118510"/>
    <lineage>
        <taxon>Eukaryota</taxon>
        <taxon>Viridiplantae</taxon>
        <taxon>Streptophyta</taxon>
        <taxon>Embryophyta</taxon>
        <taxon>Tracheophyta</taxon>
        <taxon>Spermatophyta</taxon>
        <taxon>Magnoliopsida</taxon>
        <taxon>eudicotyledons</taxon>
        <taxon>Gunneridae</taxon>
        <taxon>Pentapetalae</taxon>
        <taxon>asterids</taxon>
        <taxon>campanulids</taxon>
        <taxon>Asterales</taxon>
        <taxon>Asteraceae</taxon>
        <taxon>Asteroideae</taxon>
        <taxon>Anthemideae</taxon>
        <taxon>Anthemidinae</taxon>
        <taxon>Tanacetum</taxon>
    </lineage>
</organism>
<feature type="compositionally biased region" description="Basic and acidic residues" evidence="1">
    <location>
        <begin position="178"/>
        <end position="188"/>
    </location>
</feature>
<proteinExistence type="predicted"/>
<protein>
    <submittedName>
        <fullName evidence="2">Uncharacterized protein</fullName>
    </submittedName>
</protein>
<name>A0A6L2MN89_TANCI</name>
<evidence type="ECO:0000313" key="2">
    <source>
        <dbReference type="EMBL" id="GEU75476.1"/>
    </source>
</evidence>
<feature type="region of interest" description="Disordered" evidence="1">
    <location>
        <begin position="310"/>
        <end position="340"/>
    </location>
</feature>
<gene>
    <name evidence="2" type="ORF">Tci_047454</name>
</gene>
<feature type="region of interest" description="Disordered" evidence="1">
    <location>
        <begin position="178"/>
        <end position="210"/>
    </location>
</feature>
<feature type="region of interest" description="Disordered" evidence="1">
    <location>
        <begin position="25"/>
        <end position="44"/>
    </location>
</feature>
<dbReference type="AlphaFoldDB" id="A0A6L2MN89"/>
<dbReference type="EMBL" id="BKCJ010007088">
    <property type="protein sequence ID" value="GEU75476.1"/>
    <property type="molecule type" value="Genomic_DNA"/>
</dbReference>